<keyword evidence="1" id="KW-0472">Membrane</keyword>
<dbReference type="PROSITE" id="PS51257">
    <property type="entry name" value="PROKAR_LIPOPROTEIN"/>
    <property type="match status" value="1"/>
</dbReference>
<dbReference type="eggNOG" id="ENOG5033CM7">
    <property type="taxonomic scope" value="Bacteria"/>
</dbReference>
<keyword evidence="1" id="KW-1133">Transmembrane helix</keyword>
<accession>U3CTR5</accession>
<gene>
    <name evidence="3" type="ORF">VEZ01S_49_00110</name>
</gene>
<evidence type="ECO:0000313" key="3">
    <source>
        <dbReference type="EMBL" id="GAD81053.1"/>
    </source>
</evidence>
<dbReference type="Proteomes" id="UP000016562">
    <property type="component" value="Unassembled WGS sequence"/>
</dbReference>
<feature type="transmembrane region" description="Helical" evidence="1">
    <location>
        <begin position="109"/>
        <end position="131"/>
    </location>
</feature>
<reference evidence="3 4" key="1">
    <citation type="submission" date="2013-09" db="EMBL/GenBank/DDBJ databases">
        <title>Whole genome shotgun sequence of Vibrio ezurae NBRC 102218.</title>
        <authorList>
            <person name="Yoshida I."/>
            <person name="Hosoyama A."/>
            <person name="Numata M."/>
            <person name="Hashimoto M."/>
            <person name="Hosoyama Y."/>
            <person name="Tsuchikane K."/>
            <person name="Noguchi M."/>
            <person name="Hirakata S."/>
            <person name="Ichikawa N."/>
            <person name="Ohji S."/>
            <person name="Yamazoe A."/>
            <person name="Fujita N."/>
        </authorList>
    </citation>
    <scope>NUCLEOTIDE SEQUENCE [LARGE SCALE GENOMIC DNA]</scope>
    <source>
        <strain evidence="3 4">NBRC 102218</strain>
    </source>
</reference>
<sequence>MLRYIILFGLTIFSCFVLAKDVYVNGYTRSDGTQVKGHYRTAPDATVNNNYSTEGNINPHTGKKGWIKRDSGHNEASSINGVVTRNYPNGAIVSNDQRHNKDNEVGPIIYIYLFALCVALLVIIAFTIVLYEKSKSFLGPYTLKVAFYTTTFGYIIYLLIHN</sequence>
<feature type="chain" id="PRO_5004639794" evidence="2">
    <location>
        <begin position="20"/>
        <end position="162"/>
    </location>
</feature>
<evidence type="ECO:0000256" key="1">
    <source>
        <dbReference type="SAM" id="Phobius"/>
    </source>
</evidence>
<keyword evidence="4" id="KW-1185">Reference proteome</keyword>
<keyword evidence="2" id="KW-0732">Signal</keyword>
<name>U3CTR5_9VIBR</name>
<protein>
    <submittedName>
        <fullName evidence="3">Uncharacterized protein</fullName>
    </submittedName>
</protein>
<dbReference type="OrthoDB" id="8690161at2"/>
<dbReference type="RefSeq" id="WP_021714752.1">
    <property type="nucleotide sequence ID" value="NZ_BATM01000049.1"/>
</dbReference>
<feature type="transmembrane region" description="Helical" evidence="1">
    <location>
        <begin position="143"/>
        <end position="160"/>
    </location>
</feature>
<proteinExistence type="predicted"/>
<organism evidence="3 4">
    <name type="scientific">Vibrio ezurae NBRC 102218</name>
    <dbReference type="NCBI Taxonomy" id="1219080"/>
    <lineage>
        <taxon>Bacteria</taxon>
        <taxon>Pseudomonadati</taxon>
        <taxon>Pseudomonadota</taxon>
        <taxon>Gammaproteobacteria</taxon>
        <taxon>Vibrionales</taxon>
        <taxon>Vibrionaceae</taxon>
        <taxon>Vibrio</taxon>
    </lineage>
</organism>
<feature type="signal peptide" evidence="2">
    <location>
        <begin position="1"/>
        <end position="19"/>
    </location>
</feature>
<dbReference type="EMBL" id="BATM01000049">
    <property type="protein sequence ID" value="GAD81053.1"/>
    <property type="molecule type" value="Genomic_DNA"/>
</dbReference>
<keyword evidence="1" id="KW-0812">Transmembrane</keyword>
<evidence type="ECO:0000256" key="2">
    <source>
        <dbReference type="SAM" id="SignalP"/>
    </source>
</evidence>
<dbReference type="AlphaFoldDB" id="U3CTR5"/>
<evidence type="ECO:0000313" key="4">
    <source>
        <dbReference type="Proteomes" id="UP000016562"/>
    </source>
</evidence>
<comment type="caution">
    <text evidence="3">The sequence shown here is derived from an EMBL/GenBank/DDBJ whole genome shotgun (WGS) entry which is preliminary data.</text>
</comment>